<accession>A0A6A6JRY4</accession>
<gene>
    <name evidence="1" type="ORF">EI97DRAFT_271612</name>
</gene>
<dbReference type="GeneID" id="54547458"/>
<protein>
    <submittedName>
        <fullName evidence="1">Uncharacterized protein</fullName>
    </submittedName>
</protein>
<reference evidence="1" key="1">
    <citation type="journal article" date="2020" name="Stud. Mycol.">
        <title>101 Dothideomycetes genomes: a test case for predicting lifestyles and emergence of pathogens.</title>
        <authorList>
            <person name="Haridas S."/>
            <person name="Albert R."/>
            <person name="Binder M."/>
            <person name="Bloem J."/>
            <person name="Labutti K."/>
            <person name="Salamov A."/>
            <person name="Andreopoulos B."/>
            <person name="Baker S."/>
            <person name="Barry K."/>
            <person name="Bills G."/>
            <person name="Bluhm B."/>
            <person name="Cannon C."/>
            <person name="Castanera R."/>
            <person name="Culley D."/>
            <person name="Daum C."/>
            <person name="Ezra D."/>
            <person name="Gonzalez J."/>
            <person name="Henrissat B."/>
            <person name="Kuo A."/>
            <person name="Liang C."/>
            <person name="Lipzen A."/>
            <person name="Lutzoni F."/>
            <person name="Magnuson J."/>
            <person name="Mondo S."/>
            <person name="Nolan M."/>
            <person name="Ohm R."/>
            <person name="Pangilinan J."/>
            <person name="Park H.-J."/>
            <person name="Ramirez L."/>
            <person name="Alfaro M."/>
            <person name="Sun H."/>
            <person name="Tritt A."/>
            <person name="Yoshinaga Y."/>
            <person name="Zwiers L.-H."/>
            <person name="Turgeon B."/>
            <person name="Goodwin S."/>
            <person name="Spatafora J."/>
            <person name="Crous P."/>
            <person name="Grigoriev I."/>
        </authorList>
    </citation>
    <scope>NUCLEOTIDE SEQUENCE</scope>
    <source>
        <strain evidence="1">CBS 379.55</strain>
    </source>
</reference>
<organism evidence="1 2">
    <name type="scientific">Westerdykella ornata</name>
    <dbReference type="NCBI Taxonomy" id="318751"/>
    <lineage>
        <taxon>Eukaryota</taxon>
        <taxon>Fungi</taxon>
        <taxon>Dikarya</taxon>
        <taxon>Ascomycota</taxon>
        <taxon>Pezizomycotina</taxon>
        <taxon>Dothideomycetes</taxon>
        <taxon>Pleosporomycetidae</taxon>
        <taxon>Pleosporales</taxon>
        <taxon>Sporormiaceae</taxon>
        <taxon>Westerdykella</taxon>
    </lineage>
</organism>
<dbReference type="Proteomes" id="UP000800097">
    <property type="component" value="Unassembled WGS sequence"/>
</dbReference>
<dbReference type="RefSeq" id="XP_033655258.1">
    <property type="nucleotide sequence ID" value="XM_033794283.1"/>
</dbReference>
<evidence type="ECO:0000313" key="1">
    <source>
        <dbReference type="EMBL" id="KAF2277719.1"/>
    </source>
</evidence>
<dbReference type="AlphaFoldDB" id="A0A6A6JRY4"/>
<sequence>MNVGGARRADRLISWRQPQMRKCISRDPKLVPLSYPCQKIYRQDFRGEPLAKQSSCLEFEADDGAEENADTLLPDIARMGILPTVEKHVFIVSGCEHRPPCVWRKGGLLPRRRRMSRRVQSPGCLFLRAQREKQKALWGLAIHYGRYGSHTTLCVGGSCGTD</sequence>
<dbReference type="EMBL" id="ML986489">
    <property type="protein sequence ID" value="KAF2277719.1"/>
    <property type="molecule type" value="Genomic_DNA"/>
</dbReference>
<evidence type="ECO:0000313" key="2">
    <source>
        <dbReference type="Proteomes" id="UP000800097"/>
    </source>
</evidence>
<proteinExistence type="predicted"/>
<keyword evidence="2" id="KW-1185">Reference proteome</keyword>
<name>A0A6A6JRY4_WESOR</name>